<proteinExistence type="inferred from homology"/>
<evidence type="ECO:0000259" key="10">
    <source>
        <dbReference type="Pfam" id="PF00441"/>
    </source>
</evidence>
<evidence type="ECO:0000259" key="12">
    <source>
        <dbReference type="Pfam" id="PF02771"/>
    </source>
</evidence>
<dbReference type="InterPro" id="IPR036250">
    <property type="entry name" value="AcylCo_DH-like_C"/>
</dbReference>
<evidence type="ECO:0000256" key="7">
    <source>
        <dbReference type="ARBA" id="ARBA00037085"/>
    </source>
</evidence>
<dbReference type="InterPro" id="IPR046373">
    <property type="entry name" value="Acyl-CoA_Oxase/DH_mid-dom_sf"/>
</dbReference>
<dbReference type="PANTHER" id="PTHR48083">
    <property type="entry name" value="MEDIUM-CHAIN SPECIFIC ACYL-COA DEHYDROGENASE, MITOCHONDRIAL-RELATED"/>
    <property type="match status" value="1"/>
</dbReference>
<dbReference type="EMBL" id="CP116346">
    <property type="protein sequence ID" value="WIT09752.1"/>
    <property type="molecule type" value="Genomic_DNA"/>
</dbReference>
<reference evidence="13" key="1">
    <citation type="submission" date="2023-01" db="EMBL/GenBank/DDBJ databases">
        <title>Whole genome sequence of Paucibacter sp. S2-9 isolated from pond sediment.</title>
        <authorList>
            <person name="Jung J.Y."/>
        </authorList>
    </citation>
    <scope>NUCLEOTIDE SEQUENCE</scope>
    <source>
        <strain evidence="13">S2-9</strain>
    </source>
</reference>
<dbReference type="GO" id="GO:0003995">
    <property type="term" value="F:acyl-CoA dehydrogenase activity"/>
    <property type="evidence" value="ECO:0007669"/>
    <property type="project" value="TreeGrafter"/>
</dbReference>
<name>A0AA95NBK0_9BURK</name>
<dbReference type="GO" id="GO:0033539">
    <property type="term" value="P:fatty acid beta-oxidation using acyl-CoA dehydrogenase"/>
    <property type="evidence" value="ECO:0007669"/>
    <property type="project" value="TreeGrafter"/>
</dbReference>
<dbReference type="FunFam" id="2.40.110.10:FF:000002">
    <property type="entry name" value="Acyl-CoA dehydrogenase fadE12"/>
    <property type="match status" value="1"/>
</dbReference>
<dbReference type="InterPro" id="IPR013786">
    <property type="entry name" value="AcylCoA_DH/ox_N"/>
</dbReference>
<sequence>MSLPLFPSSWMNDEHRMLQDSVARFFKERWVPRAAEWREGGMMGRDTWLEAGANGLLCTGIPEAYGGGGGDFGHEAVILLEQAKANLSGFGGGLHSAIVGPYILHYGNEEQKARWLPRMARGELVGAIAMTEPGTGSDLQSVRTVARREGDEYVLSGQKVFITNGQNANLVVVVCKTDKSAAAKGISLLVVEVENEDGSLVPGYRRGRNLDKIGMKAQDTSELFFDEVRVPVANLLGGAHAAPGEGEGQGFIQLMQELPQERLIIAVTAVGAMERALSETLAYTKERKAFGKSVWDFQNTRFKLAEVQSQVLAARAFVDACMDAHLKGELDAARAALAKAWSTDLACKVMDECLQLFGGYGYMMEYPIAELYADARVARIYGGTNEIMKELASRFM</sequence>
<protein>
    <recommendedName>
        <fullName evidence="8">Acyl-[acyl-carrier-protein] dehydrogenase MbtN</fullName>
    </recommendedName>
    <alternativeName>
        <fullName evidence="9">Mycobactin synthase protein N</fullName>
    </alternativeName>
</protein>
<dbReference type="FunFam" id="1.10.540.10:FF:000026">
    <property type="entry name" value="Acyl-CoA dehydrogenase medium chain"/>
    <property type="match status" value="1"/>
</dbReference>
<evidence type="ECO:0000256" key="3">
    <source>
        <dbReference type="ARBA" id="ARBA00009347"/>
    </source>
</evidence>
<dbReference type="Pfam" id="PF02770">
    <property type="entry name" value="Acyl-CoA_dh_M"/>
    <property type="match status" value="1"/>
</dbReference>
<keyword evidence="5" id="KW-0274">FAD</keyword>
<dbReference type="InterPro" id="IPR009075">
    <property type="entry name" value="AcylCo_DH/oxidase_C"/>
</dbReference>
<evidence type="ECO:0000256" key="2">
    <source>
        <dbReference type="ARBA" id="ARBA00005102"/>
    </source>
</evidence>
<evidence type="ECO:0000256" key="4">
    <source>
        <dbReference type="ARBA" id="ARBA00022630"/>
    </source>
</evidence>
<comment type="cofactor">
    <cofactor evidence="1">
        <name>FAD</name>
        <dbReference type="ChEBI" id="CHEBI:57692"/>
    </cofactor>
</comment>
<evidence type="ECO:0000256" key="1">
    <source>
        <dbReference type="ARBA" id="ARBA00001974"/>
    </source>
</evidence>
<dbReference type="PANTHER" id="PTHR48083:SF20">
    <property type="entry name" value="LONG-CHAIN SPECIFIC ACYL-COA DEHYDROGENASE, MITOCHONDRIAL"/>
    <property type="match status" value="1"/>
</dbReference>
<evidence type="ECO:0000256" key="9">
    <source>
        <dbReference type="ARBA" id="ARBA00042660"/>
    </source>
</evidence>
<feature type="domain" description="Acyl-CoA dehydrogenase/oxidase N-terminal" evidence="12">
    <location>
        <begin position="12"/>
        <end position="123"/>
    </location>
</feature>
<dbReference type="RefSeq" id="WP_285230822.1">
    <property type="nucleotide sequence ID" value="NZ_CP116346.1"/>
</dbReference>
<organism evidence="13 14">
    <name type="scientific">Paucibacter sediminis</name>
    <dbReference type="NCBI Taxonomy" id="3019553"/>
    <lineage>
        <taxon>Bacteria</taxon>
        <taxon>Pseudomonadati</taxon>
        <taxon>Pseudomonadota</taxon>
        <taxon>Betaproteobacteria</taxon>
        <taxon>Burkholderiales</taxon>
        <taxon>Sphaerotilaceae</taxon>
        <taxon>Roseateles</taxon>
    </lineage>
</organism>
<dbReference type="GO" id="GO:0050660">
    <property type="term" value="F:flavin adenine dinucleotide binding"/>
    <property type="evidence" value="ECO:0007669"/>
    <property type="project" value="InterPro"/>
</dbReference>
<feature type="domain" description="Acyl-CoA dehydrogenase/oxidase C-terminal" evidence="10">
    <location>
        <begin position="248"/>
        <end position="394"/>
    </location>
</feature>
<dbReference type="FunFam" id="1.20.140.10:FF:000001">
    <property type="entry name" value="Acyl-CoA dehydrogenase"/>
    <property type="match status" value="1"/>
</dbReference>
<dbReference type="Gene3D" id="1.10.540.10">
    <property type="entry name" value="Acyl-CoA dehydrogenase/oxidase, N-terminal domain"/>
    <property type="match status" value="1"/>
</dbReference>
<feature type="domain" description="Acyl-CoA oxidase/dehydrogenase middle" evidence="11">
    <location>
        <begin position="127"/>
        <end position="228"/>
    </location>
</feature>
<dbReference type="Gene3D" id="2.40.110.10">
    <property type="entry name" value="Butyryl-CoA Dehydrogenase, subunit A, domain 2"/>
    <property type="match status" value="1"/>
</dbReference>
<keyword evidence="4" id="KW-0285">Flavoprotein</keyword>
<evidence type="ECO:0000259" key="11">
    <source>
        <dbReference type="Pfam" id="PF02770"/>
    </source>
</evidence>
<gene>
    <name evidence="13" type="ORF">PFX98_12435</name>
</gene>
<keyword evidence="6" id="KW-0560">Oxidoreductase</keyword>
<dbReference type="SUPFAM" id="SSF47203">
    <property type="entry name" value="Acyl-CoA dehydrogenase C-terminal domain-like"/>
    <property type="match status" value="1"/>
</dbReference>
<dbReference type="SUPFAM" id="SSF56645">
    <property type="entry name" value="Acyl-CoA dehydrogenase NM domain-like"/>
    <property type="match status" value="1"/>
</dbReference>
<evidence type="ECO:0000313" key="14">
    <source>
        <dbReference type="Proteomes" id="UP001177769"/>
    </source>
</evidence>
<dbReference type="AlphaFoldDB" id="A0AA95NBK0"/>
<dbReference type="InterPro" id="IPR050741">
    <property type="entry name" value="Acyl-CoA_dehydrogenase"/>
</dbReference>
<comment type="pathway">
    <text evidence="2">Siderophore biosynthesis; mycobactin biosynthesis.</text>
</comment>
<dbReference type="Gene3D" id="1.20.140.10">
    <property type="entry name" value="Butyryl-CoA Dehydrogenase, subunit A, domain 3"/>
    <property type="match status" value="1"/>
</dbReference>
<comment type="similarity">
    <text evidence="3">Belongs to the acyl-CoA dehydrogenase family.</text>
</comment>
<evidence type="ECO:0000256" key="5">
    <source>
        <dbReference type="ARBA" id="ARBA00022827"/>
    </source>
</evidence>
<dbReference type="Pfam" id="PF02771">
    <property type="entry name" value="Acyl-CoA_dh_N"/>
    <property type="match status" value="1"/>
</dbReference>
<evidence type="ECO:0000256" key="8">
    <source>
        <dbReference type="ARBA" id="ARBA00040394"/>
    </source>
</evidence>
<evidence type="ECO:0000256" key="6">
    <source>
        <dbReference type="ARBA" id="ARBA00023002"/>
    </source>
</evidence>
<dbReference type="InterPro" id="IPR037069">
    <property type="entry name" value="AcylCoA_DH/ox_N_sf"/>
</dbReference>
<keyword evidence="14" id="KW-1185">Reference proteome</keyword>
<dbReference type="GO" id="GO:0005737">
    <property type="term" value="C:cytoplasm"/>
    <property type="evidence" value="ECO:0007669"/>
    <property type="project" value="TreeGrafter"/>
</dbReference>
<evidence type="ECO:0000313" key="13">
    <source>
        <dbReference type="EMBL" id="WIT09752.1"/>
    </source>
</evidence>
<dbReference type="Proteomes" id="UP001177769">
    <property type="component" value="Chromosome"/>
</dbReference>
<comment type="function">
    <text evidence="7">Catalyzes the dehydrogenation at the alpha-beta position of ACP-bound acyl chains. This results in the introduction of a double bond in the lipidic chain, which is further transferred to the epsilon-amino group of lysine residue in the mycobactin core by MbtK.</text>
</comment>
<dbReference type="KEGG" id="pais:PFX98_12435"/>
<dbReference type="Pfam" id="PF00441">
    <property type="entry name" value="Acyl-CoA_dh_1"/>
    <property type="match status" value="1"/>
</dbReference>
<accession>A0AA95NBK0</accession>
<dbReference type="InterPro" id="IPR006091">
    <property type="entry name" value="Acyl-CoA_Oxase/DH_mid-dom"/>
</dbReference>
<dbReference type="InterPro" id="IPR009100">
    <property type="entry name" value="AcylCoA_DH/oxidase_NM_dom_sf"/>
</dbReference>